<dbReference type="EMBL" id="CAJNOM010000051">
    <property type="protein sequence ID" value="CAF0925163.1"/>
    <property type="molecule type" value="Genomic_DNA"/>
</dbReference>
<evidence type="ECO:0000256" key="3">
    <source>
        <dbReference type="ARBA" id="ARBA00023002"/>
    </source>
</evidence>
<feature type="domain" description="Plastocyanin-like" evidence="6">
    <location>
        <begin position="712"/>
        <end position="811"/>
    </location>
</feature>
<evidence type="ECO:0000313" key="10">
    <source>
        <dbReference type="Proteomes" id="UP000663832"/>
    </source>
</evidence>
<dbReference type="AlphaFoldDB" id="A0A814BCU1"/>
<keyword evidence="2" id="KW-0479">Metal-binding</keyword>
<protein>
    <recommendedName>
        <fullName evidence="11">Multicopper oxidase</fullName>
    </recommendedName>
</protein>
<dbReference type="PROSITE" id="PS00080">
    <property type="entry name" value="MULTICOPPER_OXIDASE2"/>
    <property type="match status" value="1"/>
</dbReference>
<dbReference type="InterPro" id="IPR002355">
    <property type="entry name" value="Cu_oxidase_Cu_BS"/>
</dbReference>
<evidence type="ECO:0008006" key="11">
    <source>
        <dbReference type="Google" id="ProtNLM"/>
    </source>
</evidence>
<sequence>MSEMKISQQLEQLDEDDNVENRSERLPQLRSYVHRVRSSSSKSIGHMNTYIRSNNRRGSGRRSYQRLRFPVARYSRREMPLKGPFVSFMPGTPIVADRSTKQTIIYSKTEVYIIPPLINTYGNSYSIAELIASGDASLDRSGGPPVNPIHMKRFFQRQSLTGPNIPMINSKQGGFKGGVRTNSGSFLISKPYETRPNIDSKYESEEKEDEKESSQEQEQEQENKYRPPSNVNNYYYKKPRNRYEASNSNSFEIEGNNRPHQTTTQTSTSRGMNTTTNGVEIHLTLYIDIIYPYGRSNKAIISANYSFPGPLIEAYEGDTLVIRVINLLDVPTTMHWHGIYQTNTPDMDGAVGITQCAIPPKNEMIYKFIAEPAGTTWYHGHLLEQYTDGLYGPIIIRQRHEPNQDKYDSEQTLMVADWYNLQAHTQLLPWYLNPNNTDGNEPSPDAIVVNGKFTQALSISLSKSSRILFRIINTAAFSMYNVSIDGLPLHIIALDQMATLPYTVNCFYINVAQRVLFYIDLSELNSEYTASGTLSTSAVYIRFQAMLSMYPVDTVNYIPPYEKQRYPYPTFFNPLYLAILSFNDTNSIPSYSASETTPALQNTVTPIDTNILAARPFYQNTNEIPKATYYLSLVIAFQTSANGINYAYLNNVTYSSDANYMHMRPAPRRGITSDEYAPLLYQMVTKPNNLNIPSPRIESGSLLPTIQSDGYGHYLVPYQAVVDIYLNNTDDGEHPFHLHGHKFWIIATSDYPDAEFLYAGDYIQRDTISIPASGWAKIRYVADKPGAWFFHCHIEWHMSAGLALAFITSPQQLLAEGYTISSDEQKLCQALRKFNKKHNSE</sequence>
<dbReference type="PROSITE" id="PS00079">
    <property type="entry name" value="MULTICOPPER_OXIDASE1"/>
    <property type="match status" value="1"/>
</dbReference>
<dbReference type="OrthoDB" id="2121828at2759"/>
<feature type="compositionally biased region" description="Polar residues" evidence="4">
    <location>
        <begin position="258"/>
        <end position="274"/>
    </location>
</feature>
<dbReference type="PANTHER" id="PTHR11709">
    <property type="entry name" value="MULTI-COPPER OXIDASE"/>
    <property type="match status" value="1"/>
</dbReference>
<dbReference type="Pfam" id="PF07732">
    <property type="entry name" value="Cu-oxidase_3"/>
    <property type="match status" value="1"/>
</dbReference>
<dbReference type="GO" id="GO:0016491">
    <property type="term" value="F:oxidoreductase activity"/>
    <property type="evidence" value="ECO:0007669"/>
    <property type="project" value="UniProtKB-KW"/>
</dbReference>
<evidence type="ECO:0000256" key="2">
    <source>
        <dbReference type="ARBA" id="ARBA00022723"/>
    </source>
</evidence>
<dbReference type="SUPFAM" id="SSF49503">
    <property type="entry name" value="Cupredoxins"/>
    <property type="match status" value="3"/>
</dbReference>
<feature type="domain" description="Plastocyanin-like" evidence="7">
    <location>
        <begin position="292"/>
        <end position="400"/>
    </location>
</feature>
<feature type="compositionally biased region" description="Basic and acidic residues" evidence="4">
    <location>
        <begin position="192"/>
        <end position="214"/>
    </location>
</feature>
<feature type="region of interest" description="Disordered" evidence="4">
    <location>
        <begin position="1"/>
        <end position="24"/>
    </location>
</feature>
<feature type="compositionally biased region" description="Polar residues" evidence="4">
    <location>
        <begin position="1"/>
        <end position="11"/>
    </location>
</feature>
<keyword evidence="10" id="KW-1185">Reference proteome</keyword>
<dbReference type="InterPro" id="IPR045087">
    <property type="entry name" value="Cu-oxidase_fam"/>
</dbReference>
<dbReference type="InterPro" id="IPR008972">
    <property type="entry name" value="Cupredoxin"/>
</dbReference>
<dbReference type="InterPro" id="IPR011707">
    <property type="entry name" value="Cu-oxidase-like_N"/>
</dbReference>
<evidence type="ECO:0000313" key="8">
    <source>
        <dbReference type="EMBL" id="CAF0925163.1"/>
    </source>
</evidence>
<evidence type="ECO:0000259" key="6">
    <source>
        <dbReference type="Pfam" id="PF07731"/>
    </source>
</evidence>
<accession>A0A814BCU1</accession>
<feature type="region of interest" description="Disordered" evidence="4">
    <location>
        <begin position="168"/>
        <end position="235"/>
    </location>
</feature>
<reference evidence="8" key="1">
    <citation type="submission" date="2021-02" db="EMBL/GenBank/DDBJ databases">
        <authorList>
            <person name="Nowell W R."/>
        </authorList>
    </citation>
    <scope>NUCLEOTIDE SEQUENCE</scope>
</reference>
<dbReference type="GO" id="GO:0005507">
    <property type="term" value="F:copper ion binding"/>
    <property type="evidence" value="ECO:0007669"/>
    <property type="project" value="InterPro"/>
</dbReference>
<evidence type="ECO:0000259" key="5">
    <source>
        <dbReference type="Pfam" id="PF00394"/>
    </source>
</evidence>
<dbReference type="Proteomes" id="UP000663877">
    <property type="component" value="Unassembled WGS sequence"/>
</dbReference>
<evidence type="ECO:0000259" key="7">
    <source>
        <dbReference type="Pfam" id="PF07732"/>
    </source>
</evidence>
<organism evidence="8 10">
    <name type="scientific">Adineta steineri</name>
    <dbReference type="NCBI Taxonomy" id="433720"/>
    <lineage>
        <taxon>Eukaryota</taxon>
        <taxon>Metazoa</taxon>
        <taxon>Spiralia</taxon>
        <taxon>Gnathifera</taxon>
        <taxon>Rotifera</taxon>
        <taxon>Eurotatoria</taxon>
        <taxon>Bdelloidea</taxon>
        <taxon>Adinetida</taxon>
        <taxon>Adinetidae</taxon>
        <taxon>Adineta</taxon>
    </lineage>
</organism>
<dbReference type="Pfam" id="PF00394">
    <property type="entry name" value="Cu-oxidase"/>
    <property type="match status" value="1"/>
</dbReference>
<evidence type="ECO:0000256" key="1">
    <source>
        <dbReference type="ARBA" id="ARBA00010609"/>
    </source>
</evidence>
<evidence type="ECO:0000313" key="9">
    <source>
        <dbReference type="EMBL" id="CAF1106407.1"/>
    </source>
</evidence>
<dbReference type="EMBL" id="CAJNOI010000130">
    <property type="protein sequence ID" value="CAF1106407.1"/>
    <property type="molecule type" value="Genomic_DNA"/>
</dbReference>
<comment type="similarity">
    <text evidence="1">Belongs to the multicopper oxidase family.</text>
</comment>
<proteinExistence type="inferred from homology"/>
<feature type="region of interest" description="Disordered" evidence="4">
    <location>
        <begin position="249"/>
        <end position="274"/>
    </location>
</feature>
<dbReference type="PANTHER" id="PTHR11709:SF414">
    <property type="entry name" value="ADR239WP"/>
    <property type="match status" value="1"/>
</dbReference>
<dbReference type="InterPro" id="IPR001117">
    <property type="entry name" value="Cu-oxidase_2nd"/>
</dbReference>
<dbReference type="Gene3D" id="2.60.40.420">
    <property type="entry name" value="Cupredoxins - blue copper proteins"/>
    <property type="match status" value="3"/>
</dbReference>
<comment type="caution">
    <text evidence="8">The sequence shown here is derived from an EMBL/GenBank/DDBJ whole genome shotgun (WGS) entry which is preliminary data.</text>
</comment>
<keyword evidence="3" id="KW-0560">Oxidoreductase</keyword>
<dbReference type="Pfam" id="PF07731">
    <property type="entry name" value="Cu-oxidase_2"/>
    <property type="match status" value="1"/>
</dbReference>
<dbReference type="Proteomes" id="UP000663832">
    <property type="component" value="Unassembled WGS sequence"/>
</dbReference>
<dbReference type="InterPro" id="IPR033138">
    <property type="entry name" value="Cu_oxidase_CS"/>
</dbReference>
<name>A0A814BCU1_9BILA</name>
<gene>
    <name evidence="9" type="ORF">BJG266_LOCUS21646</name>
    <name evidence="8" type="ORF">QVE165_LOCUS10772</name>
</gene>
<feature type="domain" description="Plastocyanin-like" evidence="5">
    <location>
        <begin position="411"/>
        <end position="530"/>
    </location>
</feature>
<evidence type="ECO:0000256" key="4">
    <source>
        <dbReference type="SAM" id="MobiDB-lite"/>
    </source>
</evidence>
<dbReference type="InterPro" id="IPR011706">
    <property type="entry name" value="Cu-oxidase_C"/>
</dbReference>